<sequence length="251" mass="28213">MCVLFYSGWRARRVLTRRSQFAWPPEVSGLERIALSAHGDLQRILSAFFARPINIATVYSHTYTEEAEGKRSLSLPADERIASTSASTPIYQARQVELRCSDKVVCTATSTIILRSPKAARLFLEDKFAVGQMFSKLGKPADAELLEVGFDTSKDGTQNLWRKYLLHVDELACEILEVFPSREMFTKGVCWLLDEQAPAAPSSEDSKAAMAQTHQFTLTLKPRDVLHCFLIYSLPLLVYIIAVRQGFLSFV</sequence>
<dbReference type="EMBL" id="GL377304">
    <property type="protein sequence ID" value="EFI99381.1"/>
    <property type="molecule type" value="Genomic_DNA"/>
</dbReference>
<evidence type="ECO:0000313" key="3">
    <source>
        <dbReference type="Proteomes" id="UP000007431"/>
    </source>
</evidence>
<dbReference type="SUPFAM" id="SSF64288">
    <property type="entry name" value="Chorismate lyase-like"/>
    <property type="match status" value="1"/>
</dbReference>
<accession>D8PZ64</accession>
<dbReference type="OMA" id="MWIMFIL"/>
<dbReference type="VEuPathDB" id="FungiDB:SCHCODRAFT_02614336"/>
<dbReference type="Proteomes" id="UP000007431">
    <property type="component" value="Unassembled WGS sequence"/>
</dbReference>
<dbReference type="InParanoid" id="D8PZ64"/>
<evidence type="ECO:0000256" key="1">
    <source>
        <dbReference type="SAM" id="Phobius"/>
    </source>
</evidence>
<keyword evidence="3" id="KW-1185">Reference proteome</keyword>
<name>D8PZ64_SCHCM</name>
<dbReference type="STRING" id="578458.D8PZ64"/>
<organism evidence="3">
    <name type="scientific">Schizophyllum commune (strain H4-8 / FGSC 9210)</name>
    <name type="common">Split gill fungus</name>
    <dbReference type="NCBI Taxonomy" id="578458"/>
    <lineage>
        <taxon>Eukaryota</taxon>
        <taxon>Fungi</taxon>
        <taxon>Dikarya</taxon>
        <taxon>Basidiomycota</taxon>
        <taxon>Agaricomycotina</taxon>
        <taxon>Agaricomycetes</taxon>
        <taxon>Agaricomycetidae</taxon>
        <taxon>Agaricales</taxon>
        <taxon>Schizophyllaceae</taxon>
        <taxon>Schizophyllum</taxon>
    </lineage>
</organism>
<dbReference type="eggNOG" id="ENOG502S5ZC">
    <property type="taxonomic scope" value="Eukaryota"/>
</dbReference>
<reference evidence="2 3" key="1">
    <citation type="journal article" date="2010" name="Nat. Biotechnol.">
        <title>Genome sequence of the model mushroom Schizophyllum commune.</title>
        <authorList>
            <person name="Ohm R.A."/>
            <person name="de Jong J.F."/>
            <person name="Lugones L.G."/>
            <person name="Aerts A."/>
            <person name="Kothe E."/>
            <person name="Stajich J.E."/>
            <person name="de Vries R.P."/>
            <person name="Record E."/>
            <person name="Levasseur A."/>
            <person name="Baker S.E."/>
            <person name="Bartholomew K.A."/>
            <person name="Coutinho P.M."/>
            <person name="Erdmann S."/>
            <person name="Fowler T.J."/>
            <person name="Gathman A.C."/>
            <person name="Lombard V."/>
            <person name="Henrissat B."/>
            <person name="Knabe N."/>
            <person name="Kuees U."/>
            <person name="Lilly W.W."/>
            <person name="Lindquist E."/>
            <person name="Lucas S."/>
            <person name="Magnuson J.K."/>
            <person name="Piumi F."/>
            <person name="Raudaskoski M."/>
            <person name="Salamov A."/>
            <person name="Schmutz J."/>
            <person name="Schwarze F.W.M.R."/>
            <person name="vanKuyk P.A."/>
            <person name="Horton J.S."/>
            <person name="Grigoriev I.V."/>
            <person name="Woesten H.A.B."/>
        </authorList>
    </citation>
    <scope>NUCLEOTIDE SEQUENCE [LARGE SCALE GENOMIC DNA]</scope>
    <source>
        <strain evidence="3">H4-8 / FGSC 9210</strain>
    </source>
</reference>
<protein>
    <submittedName>
        <fullName evidence="2">Uncharacterized protein</fullName>
    </submittedName>
</protein>
<keyword evidence="1" id="KW-0472">Membrane</keyword>
<dbReference type="HOGENOM" id="CLU_093919_0_0_1"/>
<dbReference type="Gene3D" id="3.40.1410.10">
    <property type="entry name" value="Chorismate lyase-like"/>
    <property type="match status" value="1"/>
</dbReference>
<dbReference type="AlphaFoldDB" id="D8PZ64"/>
<keyword evidence="1" id="KW-0812">Transmembrane</keyword>
<gene>
    <name evidence="2" type="ORF">SCHCODRAFT_52328</name>
</gene>
<evidence type="ECO:0000313" key="2">
    <source>
        <dbReference type="EMBL" id="EFI99381.1"/>
    </source>
</evidence>
<proteinExistence type="predicted"/>
<keyword evidence="1" id="KW-1133">Transmembrane helix</keyword>
<dbReference type="InterPro" id="IPR028978">
    <property type="entry name" value="Chorismate_lyase_/UTRA_dom_sf"/>
</dbReference>
<feature type="transmembrane region" description="Helical" evidence="1">
    <location>
        <begin position="225"/>
        <end position="242"/>
    </location>
</feature>